<evidence type="ECO:0000256" key="1">
    <source>
        <dbReference type="ARBA" id="ARBA00004651"/>
    </source>
</evidence>
<dbReference type="Gene3D" id="1.10.3470.10">
    <property type="entry name" value="ABC transporter involved in vitamin B12 uptake, BtuC"/>
    <property type="match status" value="1"/>
</dbReference>
<keyword evidence="4" id="KW-1003">Cell membrane</keyword>
<dbReference type="Pfam" id="PF01032">
    <property type="entry name" value="FecCD"/>
    <property type="match status" value="1"/>
</dbReference>
<evidence type="ECO:0000313" key="9">
    <source>
        <dbReference type="EMBL" id="MDV2080324.1"/>
    </source>
</evidence>
<evidence type="ECO:0000256" key="4">
    <source>
        <dbReference type="ARBA" id="ARBA00022475"/>
    </source>
</evidence>
<keyword evidence="7 8" id="KW-0472">Membrane</keyword>
<name>A0ABU3W1B2_9GAMM</name>
<accession>A0ABU3W1B2</accession>
<evidence type="ECO:0000256" key="5">
    <source>
        <dbReference type="ARBA" id="ARBA00022692"/>
    </source>
</evidence>
<feature type="transmembrane region" description="Helical" evidence="8">
    <location>
        <begin position="206"/>
        <end position="227"/>
    </location>
</feature>
<feature type="transmembrane region" description="Helical" evidence="8">
    <location>
        <begin position="254"/>
        <end position="281"/>
    </location>
</feature>
<evidence type="ECO:0000256" key="8">
    <source>
        <dbReference type="SAM" id="Phobius"/>
    </source>
</evidence>
<evidence type="ECO:0000313" key="10">
    <source>
        <dbReference type="Proteomes" id="UP001269819"/>
    </source>
</evidence>
<comment type="subcellular location">
    <subcellularLocation>
        <location evidence="1">Cell membrane</location>
        <topology evidence="1">Multi-pass membrane protein</topology>
    </subcellularLocation>
</comment>
<keyword evidence="10" id="KW-1185">Reference proteome</keyword>
<feature type="transmembrane region" description="Helical" evidence="8">
    <location>
        <begin position="322"/>
        <end position="341"/>
    </location>
</feature>
<reference evidence="9 10" key="1">
    <citation type="submission" date="2023-10" db="EMBL/GenBank/DDBJ databases">
        <title>Characteristics and mechanism of a salt-tolerant marine origin heterotrophic nitrifying- aerobic denitrifying bacteria Marinobacter xestospongiae HN1.</title>
        <authorList>
            <person name="Qi R."/>
        </authorList>
    </citation>
    <scope>NUCLEOTIDE SEQUENCE [LARGE SCALE GENOMIC DNA]</scope>
    <source>
        <strain evidence="9 10">HN1</strain>
    </source>
</reference>
<gene>
    <name evidence="9" type="ORF">RYS15_16675</name>
</gene>
<organism evidence="9 10">
    <name type="scientific">Marinobacter xestospongiae</name>
    <dbReference type="NCBI Taxonomy" id="994319"/>
    <lineage>
        <taxon>Bacteria</taxon>
        <taxon>Pseudomonadati</taxon>
        <taxon>Pseudomonadota</taxon>
        <taxon>Gammaproteobacteria</taxon>
        <taxon>Pseudomonadales</taxon>
        <taxon>Marinobacteraceae</taxon>
        <taxon>Marinobacter</taxon>
    </lineage>
</organism>
<feature type="transmembrane region" description="Helical" evidence="8">
    <location>
        <begin position="158"/>
        <end position="185"/>
    </location>
</feature>
<dbReference type="InterPro" id="IPR000522">
    <property type="entry name" value="ABC_transptr_permease_BtuC"/>
</dbReference>
<keyword evidence="3" id="KW-0813">Transport</keyword>
<dbReference type="RefSeq" id="WP_316974744.1">
    <property type="nucleotide sequence ID" value="NZ_JAWIIJ010000013.1"/>
</dbReference>
<dbReference type="PANTHER" id="PTHR30472:SF25">
    <property type="entry name" value="ABC TRANSPORTER PERMEASE PROTEIN MJ0876-RELATED"/>
    <property type="match status" value="1"/>
</dbReference>
<dbReference type="InterPro" id="IPR037294">
    <property type="entry name" value="ABC_BtuC-like"/>
</dbReference>
<proteinExistence type="inferred from homology"/>
<sequence length="346" mass="35670">MTTEATVRRLPPAPVYAVLLLLSLAVALLSLTSGAYPLPVRQVLALLANSNAGDTAAQMVLFDIRMPRLLLGFLTGAVLAVSGAILQGLFRNPLADPVLIGVSGGAAMAAVAVIVLGSTWLSGWTLFAGRWAIPVAAFLGATGTTLLAWRIASRSGQVSVATLLLAGIAINAIAAAITGLLTFHADDGELRSLTFWNMGSLGQARWDDLVVAGPWMLLALVLAPWLARPLDAFTMGEAVAGHLGYSVVWIKRGAILLVALGAGAAVAVTGLIGFVGLVVPHLLRQLVGAGHRLLLPGSAFAGGALLVGADCIARVIVAPAELPIGLMMALLGGPFFLFLLMRMRVS</sequence>
<evidence type="ECO:0000256" key="7">
    <source>
        <dbReference type="ARBA" id="ARBA00023136"/>
    </source>
</evidence>
<evidence type="ECO:0000256" key="3">
    <source>
        <dbReference type="ARBA" id="ARBA00022448"/>
    </source>
</evidence>
<feature type="transmembrane region" description="Helical" evidence="8">
    <location>
        <begin position="293"/>
        <end position="316"/>
    </location>
</feature>
<protein>
    <submittedName>
        <fullName evidence="9">Iron ABC transporter permease</fullName>
    </submittedName>
</protein>
<dbReference type="EMBL" id="JAWIIJ010000013">
    <property type="protein sequence ID" value="MDV2080324.1"/>
    <property type="molecule type" value="Genomic_DNA"/>
</dbReference>
<keyword evidence="6 8" id="KW-1133">Transmembrane helix</keyword>
<comment type="caution">
    <text evidence="9">The sequence shown here is derived from an EMBL/GenBank/DDBJ whole genome shotgun (WGS) entry which is preliminary data.</text>
</comment>
<feature type="transmembrane region" description="Helical" evidence="8">
    <location>
        <begin position="98"/>
        <end position="119"/>
    </location>
</feature>
<evidence type="ECO:0000256" key="6">
    <source>
        <dbReference type="ARBA" id="ARBA00022989"/>
    </source>
</evidence>
<dbReference type="CDD" id="cd06550">
    <property type="entry name" value="TM_ABC_iron-siderophores_like"/>
    <property type="match status" value="1"/>
</dbReference>
<dbReference type="SUPFAM" id="SSF81345">
    <property type="entry name" value="ABC transporter involved in vitamin B12 uptake, BtuC"/>
    <property type="match status" value="1"/>
</dbReference>
<feature type="transmembrane region" description="Helical" evidence="8">
    <location>
        <begin position="69"/>
        <end position="86"/>
    </location>
</feature>
<feature type="transmembrane region" description="Helical" evidence="8">
    <location>
        <begin position="15"/>
        <end position="36"/>
    </location>
</feature>
<evidence type="ECO:0000256" key="2">
    <source>
        <dbReference type="ARBA" id="ARBA00007935"/>
    </source>
</evidence>
<keyword evidence="5 8" id="KW-0812">Transmembrane</keyword>
<feature type="transmembrane region" description="Helical" evidence="8">
    <location>
        <begin position="131"/>
        <end position="152"/>
    </location>
</feature>
<dbReference type="PANTHER" id="PTHR30472">
    <property type="entry name" value="FERRIC ENTEROBACTIN TRANSPORT SYSTEM PERMEASE PROTEIN"/>
    <property type="match status" value="1"/>
</dbReference>
<comment type="similarity">
    <text evidence="2">Belongs to the binding-protein-dependent transport system permease family. FecCD subfamily.</text>
</comment>
<dbReference type="Proteomes" id="UP001269819">
    <property type="component" value="Unassembled WGS sequence"/>
</dbReference>